<dbReference type="CDD" id="cd01048">
    <property type="entry name" value="Ferritin_like_AB2"/>
    <property type="match status" value="1"/>
</dbReference>
<reference evidence="4 6" key="1">
    <citation type="submission" date="2014-03" db="EMBL/GenBank/DDBJ databases">
        <title>Genome sequence of Clostridium litorale W6, DSM 5388.</title>
        <authorList>
            <person name="Poehlein A."/>
            <person name="Jagirdar A."/>
            <person name="Khonsari B."/>
            <person name="Chibani C.M."/>
            <person name="Gutierrez Gutierrez D.A."/>
            <person name="Davydova E."/>
            <person name="Alghaithi H.S."/>
            <person name="Nair K.P."/>
            <person name="Dhamotharan K."/>
            <person name="Chandran L."/>
            <person name="G W."/>
            <person name="Daniel R."/>
        </authorList>
    </citation>
    <scope>NUCLEOTIDE SEQUENCE [LARGE SCALE GENOMIC DNA]</scope>
    <source>
        <strain evidence="4 6">W6</strain>
    </source>
</reference>
<feature type="chain" id="PRO_5010012769" description="DUF2202 domain-containing protein" evidence="2">
    <location>
        <begin position="26"/>
        <end position="203"/>
    </location>
</feature>
<evidence type="ECO:0000256" key="2">
    <source>
        <dbReference type="SAM" id="SignalP"/>
    </source>
</evidence>
<dbReference type="STRING" id="1121324.CLIT_10c01040"/>
<sequence>MTKKILKRLTVLAVTFIMGLGSVFANNSDYGALGSFEKESYTLEEMLVYSIEDEYLARSEYEKIMETFGEQRPFSNIVKAEEYHIELLKPIFEEYEIDIPDDKAQEHVHVPESLTEAYETGVQAEINNIKMYETFLAQDIPDDVKYVFELLKNASENHLEAFQRNLDRSEGVGLSGDRRNPQGKKGRGRGGWNGQRGQCVIER</sequence>
<feature type="domain" description="DUF2202" evidence="3">
    <location>
        <begin position="45"/>
        <end position="167"/>
    </location>
</feature>
<feature type="region of interest" description="Disordered" evidence="1">
    <location>
        <begin position="170"/>
        <end position="196"/>
    </location>
</feature>
<evidence type="ECO:0000313" key="6">
    <source>
        <dbReference type="Proteomes" id="UP000027946"/>
    </source>
</evidence>
<gene>
    <name evidence="5" type="ORF">CLIT_10c01040</name>
    <name evidence="4" type="ORF">CLIT_23c02220</name>
</gene>
<dbReference type="InterPro" id="IPR019243">
    <property type="entry name" value="DUF2202"/>
</dbReference>
<dbReference type="InterPro" id="IPR012347">
    <property type="entry name" value="Ferritin-like"/>
</dbReference>
<dbReference type="EMBL" id="JJMM01000026">
    <property type="protein sequence ID" value="KDR93950.1"/>
    <property type="molecule type" value="Genomic_DNA"/>
</dbReference>
<feature type="compositionally biased region" description="Basic and acidic residues" evidence="1">
    <location>
        <begin position="170"/>
        <end position="180"/>
    </location>
</feature>
<keyword evidence="6" id="KW-1185">Reference proteome</keyword>
<keyword evidence="2" id="KW-0732">Signal</keyword>
<protein>
    <recommendedName>
        <fullName evidence="3">DUF2202 domain-containing protein</fullName>
    </recommendedName>
</protein>
<feature type="signal peptide" evidence="2">
    <location>
        <begin position="1"/>
        <end position="25"/>
    </location>
</feature>
<evidence type="ECO:0000313" key="5">
    <source>
        <dbReference type="EMBL" id="KDR95377.1"/>
    </source>
</evidence>
<dbReference type="AlphaFoldDB" id="A0A069RCH7"/>
<proteinExistence type="predicted"/>
<dbReference type="Gene3D" id="1.20.1260.10">
    <property type="match status" value="1"/>
</dbReference>
<dbReference type="InterPro" id="IPR009078">
    <property type="entry name" value="Ferritin-like_SF"/>
</dbReference>
<evidence type="ECO:0000256" key="1">
    <source>
        <dbReference type="SAM" id="MobiDB-lite"/>
    </source>
</evidence>
<dbReference type="Proteomes" id="UP000027946">
    <property type="component" value="Unassembled WGS sequence"/>
</dbReference>
<evidence type="ECO:0000313" key="4">
    <source>
        <dbReference type="EMBL" id="KDR93950.1"/>
    </source>
</evidence>
<dbReference type="RefSeq" id="WP_074210047.1">
    <property type="nucleotide sequence ID" value="NZ_FSRH01000004.1"/>
</dbReference>
<dbReference type="Pfam" id="PF09968">
    <property type="entry name" value="DUF2202"/>
    <property type="match status" value="1"/>
</dbReference>
<evidence type="ECO:0000259" key="3">
    <source>
        <dbReference type="Pfam" id="PF09968"/>
    </source>
</evidence>
<name>A0A069RCH7_PEPLI</name>
<dbReference type="eggNOG" id="COG1633">
    <property type="taxonomic scope" value="Bacteria"/>
</dbReference>
<dbReference type="SUPFAM" id="SSF47240">
    <property type="entry name" value="Ferritin-like"/>
    <property type="match status" value="1"/>
</dbReference>
<accession>A0A069RCH7</accession>
<comment type="caution">
    <text evidence="4">The sequence shown here is derived from an EMBL/GenBank/DDBJ whole genome shotgun (WGS) entry which is preliminary data.</text>
</comment>
<dbReference type="EMBL" id="JJMM01000010">
    <property type="protein sequence ID" value="KDR95377.1"/>
    <property type="molecule type" value="Genomic_DNA"/>
</dbReference>
<organism evidence="4 6">
    <name type="scientific">Peptoclostridium litorale DSM 5388</name>
    <dbReference type="NCBI Taxonomy" id="1121324"/>
    <lineage>
        <taxon>Bacteria</taxon>
        <taxon>Bacillati</taxon>
        <taxon>Bacillota</taxon>
        <taxon>Clostridia</taxon>
        <taxon>Peptostreptococcales</taxon>
        <taxon>Peptoclostridiaceae</taxon>
        <taxon>Peptoclostridium</taxon>
    </lineage>
</organism>